<dbReference type="PANTHER" id="PTHR43667">
    <property type="entry name" value="CYCLOPROPANE-FATTY-ACYL-PHOSPHOLIPID SYNTHASE"/>
    <property type="match status" value="1"/>
</dbReference>
<keyword evidence="2" id="KW-0489">Methyltransferase</keyword>
<dbReference type="InParanoid" id="D4H651"/>
<dbReference type="RefSeq" id="WP_013010228.1">
    <property type="nucleotide sequence ID" value="NC_013943.1"/>
</dbReference>
<dbReference type="InterPro" id="IPR041698">
    <property type="entry name" value="Methyltransf_25"/>
</dbReference>
<dbReference type="GO" id="GO:0008168">
    <property type="term" value="F:methyltransferase activity"/>
    <property type="evidence" value="ECO:0007669"/>
    <property type="project" value="UniProtKB-KW"/>
</dbReference>
<dbReference type="AlphaFoldDB" id="D4H651"/>
<sequence precursor="true">MEHVAIKQKEFWNGKAQVFPRYEPCENNYEARMLNIAKKHGVDFTGQKILDVGCGTGMYTIRLAQEAASVLGTDISEEMLDILNTDAKRENITNLRTVLTDWKDFETDERFDLIFCSMTPAVHDNYTREKLFKYTDRWLIFMGFAGVMQSDVMAEVYRHHGVTQRKFNNGKDMEDWLVENKREFTAYPVEGEWVQNRHAEGMAVCCRNMLSSYDVEMDESFILSHIENFKNSDGSYTERIKYKIEMIICEI</sequence>
<keyword evidence="2" id="KW-0808">Transferase</keyword>
<dbReference type="CDD" id="cd02440">
    <property type="entry name" value="AdoMet_MTases"/>
    <property type="match status" value="1"/>
</dbReference>
<evidence type="ECO:0000259" key="1">
    <source>
        <dbReference type="Pfam" id="PF13649"/>
    </source>
</evidence>
<reference evidence="2 3" key="1">
    <citation type="journal article" date="2010" name="Stand. Genomic Sci.">
        <title>Complete genome sequence of Denitrovibrio acetiphilus type strain (N2460).</title>
        <authorList>
            <person name="Kiss H."/>
            <person name="Lang E."/>
            <person name="Lapidus A."/>
            <person name="Copeland A."/>
            <person name="Nolan M."/>
            <person name="Glavina Del Rio T."/>
            <person name="Chen F."/>
            <person name="Lucas S."/>
            <person name="Tice H."/>
            <person name="Cheng J.F."/>
            <person name="Han C."/>
            <person name="Goodwin L."/>
            <person name="Pitluck S."/>
            <person name="Liolios K."/>
            <person name="Pati A."/>
            <person name="Ivanova N."/>
            <person name="Mavromatis K."/>
            <person name="Chen A."/>
            <person name="Palaniappan K."/>
            <person name="Land M."/>
            <person name="Hauser L."/>
            <person name="Chang Y.J."/>
            <person name="Jeffries C.D."/>
            <person name="Detter J.C."/>
            <person name="Brettin T."/>
            <person name="Spring S."/>
            <person name="Rohde M."/>
            <person name="Goker M."/>
            <person name="Woyke T."/>
            <person name="Bristow J."/>
            <person name="Eisen J.A."/>
            <person name="Markowitz V."/>
            <person name="Hugenholtz P."/>
            <person name="Kyrpides N.C."/>
            <person name="Klenk H.P."/>
        </authorList>
    </citation>
    <scope>NUCLEOTIDE SEQUENCE [LARGE SCALE GENOMIC DNA]</scope>
    <source>
        <strain evidence="3">DSM 12809 / NBRC 114555 / N2460</strain>
    </source>
</reference>
<name>D4H651_DENA2</name>
<dbReference type="Gene3D" id="3.40.50.150">
    <property type="entry name" value="Vaccinia Virus protein VP39"/>
    <property type="match status" value="1"/>
</dbReference>
<dbReference type="EMBL" id="CP001968">
    <property type="protein sequence ID" value="ADD67697.1"/>
    <property type="molecule type" value="Genomic_DNA"/>
</dbReference>
<dbReference type="InterPro" id="IPR050723">
    <property type="entry name" value="CFA/CMAS"/>
</dbReference>
<proteinExistence type="predicted"/>
<dbReference type="GO" id="GO:0032259">
    <property type="term" value="P:methylation"/>
    <property type="evidence" value="ECO:0007669"/>
    <property type="project" value="UniProtKB-KW"/>
</dbReference>
<dbReference type="SUPFAM" id="SSF53335">
    <property type="entry name" value="S-adenosyl-L-methionine-dependent methyltransferases"/>
    <property type="match status" value="1"/>
</dbReference>
<keyword evidence="3" id="KW-1185">Reference proteome</keyword>
<organism evidence="2 3">
    <name type="scientific">Denitrovibrio acetiphilus (strain DSM 12809 / NBRC 114555 / N2460)</name>
    <dbReference type="NCBI Taxonomy" id="522772"/>
    <lineage>
        <taxon>Bacteria</taxon>
        <taxon>Pseudomonadati</taxon>
        <taxon>Deferribacterota</taxon>
        <taxon>Deferribacteres</taxon>
        <taxon>Deferribacterales</taxon>
        <taxon>Geovibrionaceae</taxon>
        <taxon>Denitrovibrio</taxon>
    </lineage>
</organism>
<gene>
    <name evidence="2" type="ordered locus">Dacet_0919</name>
</gene>
<dbReference type="InterPro" id="IPR029063">
    <property type="entry name" value="SAM-dependent_MTases_sf"/>
</dbReference>
<dbReference type="PaxDb" id="522772-Dacet_0919"/>
<dbReference type="KEGG" id="dap:Dacet_0919"/>
<dbReference type="Pfam" id="PF13649">
    <property type="entry name" value="Methyltransf_25"/>
    <property type="match status" value="1"/>
</dbReference>
<evidence type="ECO:0000313" key="3">
    <source>
        <dbReference type="Proteomes" id="UP000002012"/>
    </source>
</evidence>
<protein>
    <submittedName>
        <fullName evidence="2">Methyltransferase type 11</fullName>
    </submittedName>
</protein>
<feature type="domain" description="Methyltransferase" evidence="1">
    <location>
        <begin position="49"/>
        <end position="139"/>
    </location>
</feature>
<dbReference type="STRING" id="522772.Dacet_0919"/>
<evidence type="ECO:0000313" key="2">
    <source>
        <dbReference type="EMBL" id="ADD67697.1"/>
    </source>
</evidence>
<dbReference type="HOGENOM" id="CLU_060275_3_0_0"/>
<accession>D4H651</accession>
<dbReference type="PANTHER" id="PTHR43667:SF2">
    <property type="entry name" value="FATTY ACID C-METHYL TRANSFERASE"/>
    <property type="match status" value="1"/>
</dbReference>
<dbReference type="Proteomes" id="UP000002012">
    <property type="component" value="Chromosome"/>
</dbReference>
<dbReference type="OrthoDB" id="9790700at2"/>
<dbReference type="eggNOG" id="COG2890">
    <property type="taxonomic scope" value="Bacteria"/>
</dbReference>